<keyword evidence="3" id="KW-1185">Reference proteome</keyword>
<reference evidence="2" key="1">
    <citation type="journal article" date="2023" name="Science">
        <title>Genome structures resolve the early diversification of teleost fishes.</title>
        <authorList>
            <person name="Parey E."/>
            <person name="Louis A."/>
            <person name="Montfort J."/>
            <person name="Bouchez O."/>
            <person name="Roques C."/>
            <person name="Iampietro C."/>
            <person name="Lluch J."/>
            <person name="Castinel A."/>
            <person name="Donnadieu C."/>
            <person name="Desvignes T."/>
            <person name="Floi Bucao C."/>
            <person name="Jouanno E."/>
            <person name="Wen M."/>
            <person name="Mejri S."/>
            <person name="Dirks R."/>
            <person name="Jansen H."/>
            <person name="Henkel C."/>
            <person name="Chen W.J."/>
            <person name="Zahm M."/>
            <person name="Cabau C."/>
            <person name="Klopp C."/>
            <person name="Thompson A.W."/>
            <person name="Robinson-Rechavi M."/>
            <person name="Braasch I."/>
            <person name="Lecointre G."/>
            <person name="Bobe J."/>
            <person name="Postlethwait J.H."/>
            <person name="Berthelot C."/>
            <person name="Roest Crollius H."/>
            <person name="Guiguen Y."/>
        </authorList>
    </citation>
    <scope>NUCLEOTIDE SEQUENCE</scope>
    <source>
        <strain evidence="2">NC1722</strain>
    </source>
</reference>
<organism evidence="2 3">
    <name type="scientific">Aldrovandia affinis</name>
    <dbReference type="NCBI Taxonomy" id="143900"/>
    <lineage>
        <taxon>Eukaryota</taxon>
        <taxon>Metazoa</taxon>
        <taxon>Chordata</taxon>
        <taxon>Craniata</taxon>
        <taxon>Vertebrata</taxon>
        <taxon>Euteleostomi</taxon>
        <taxon>Actinopterygii</taxon>
        <taxon>Neopterygii</taxon>
        <taxon>Teleostei</taxon>
        <taxon>Notacanthiformes</taxon>
        <taxon>Halosauridae</taxon>
        <taxon>Aldrovandia</taxon>
    </lineage>
</organism>
<dbReference type="Proteomes" id="UP001221898">
    <property type="component" value="Unassembled WGS sequence"/>
</dbReference>
<dbReference type="AlphaFoldDB" id="A0AAD7S7E3"/>
<feature type="compositionally biased region" description="Polar residues" evidence="1">
    <location>
        <begin position="108"/>
        <end position="120"/>
    </location>
</feature>
<comment type="caution">
    <text evidence="2">The sequence shown here is derived from an EMBL/GenBank/DDBJ whole genome shotgun (WGS) entry which is preliminary data.</text>
</comment>
<evidence type="ECO:0000313" key="2">
    <source>
        <dbReference type="EMBL" id="KAJ8397268.1"/>
    </source>
</evidence>
<protein>
    <submittedName>
        <fullName evidence="2">Uncharacterized protein</fullName>
    </submittedName>
</protein>
<accession>A0AAD7S7E3</accession>
<dbReference type="EMBL" id="JAINUG010000099">
    <property type="protein sequence ID" value="KAJ8397268.1"/>
    <property type="molecule type" value="Genomic_DNA"/>
</dbReference>
<feature type="region of interest" description="Disordered" evidence="1">
    <location>
        <begin position="42"/>
        <end position="120"/>
    </location>
</feature>
<sequence length="120" mass="12452">MRRPTGSVQITPCLSPPSPLSSVCLVWSGLDPGQTGCQVKLGQGVKRGQPAESSNWAGRGSQRAGPTPGPHASLTSPELKSHVFGKTSGQLRAKAGSQARPRDRATESSKTLSVKCNSTS</sequence>
<gene>
    <name evidence="2" type="ORF">AAFF_G00441020</name>
</gene>
<evidence type="ECO:0000313" key="3">
    <source>
        <dbReference type="Proteomes" id="UP001221898"/>
    </source>
</evidence>
<name>A0AAD7S7E3_9TELE</name>
<proteinExistence type="predicted"/>
<evidence type="ECO:0000256" key="1">
    <source>
        <dbReference type="SAM" id="MobiDB-lite"/>
    </source>
</evidence>